<evidence type="ECO:0000256" key="2">
    <source>
        <dbReference type="ARBA" id="ARBA00038825"/>
    </source>
</evidence>
<organism evidence="5 6">
    <name type="scientific">Actinomadura viridis</name>
    <dbReference type="NCBI Taxonomy" id="58110"/>
    <lineage>
        <taxon>Bacteria</taxon>
        <taxon>Bacillati</taxon>
        <taxon>Actinomycetota</taxon>
        <taxon>Actinomycetes</taxon>
        <taxon>Streptosporangiales</taxon>
        <taxon>Thermomonosporaceae</taxon>
        <taxon>Actinomadura</taxon>
    </lineage>
</organism>
<dbReference type="GO" id="GO:0016491">
    <property type="term" value="F:oxidoreductase activity"/>
    <property type="evidence" value="ECO:0007669"/>
    <property type="project" value="InterPro"/>
</dbReference>
<accession>A0A931GIL7</accession>
<dbReference type="Gene3D" id="3.50.50.60">
    <property type="entry name" value="FAD/NAD(P)-binding domain"/>
    <property type="match status" value="2"/>
</dbReference>
<comment type="caution">
    <text evidence="5">The sequence shown here is derived from an EMBL/GenBank/DDBJ whole genome shotgun (WGS) entry which is preliminary data.</text>
</comment>
<dbReference type="EMBL" id="JADOUA010000001">
    <property type="protein sequence ID" value="MBG6088728.1"/>
    <property type="molecule type" value="Genomic_DNA"/>
</dbReference>
<dbReference type="SUPFAM" id="SSF51905">
    <property type="entry name" value="FAD/NAD(P)-binding domain"/>
    <property type="match status" value="1"/>
</dbReference>
<dbReference type="Proteomes" id="UP000614047">
    <property type="component" value="Unassembled WGS sequence"/>
</dbReference>
<proteinExistence type="predicted"/>
<dbReference type="RefSeq" id="WP_197011417.1">
    <property type="nucleotide sequence ID" value="NZ_BAABES010000005.1"/>
</dbReference>
<dbReference type="InterPro" id="IPR036188">
    <property type="entry name" value="FAD/NAD-bd_sf"/>
</dbReference>
<protein>
    <recommendedName>
        <fullName evidence="3">Pyridine nucleotide-disulfide oxidoreductase domain-containing protein 2</fullName>
    </recommendedName>
</protein>
<evidence type="ECO:0000259" key="4">
    <source>
        <dbReference type="Pfam" id="PF01593"/>
    </source>
</evidence>
<dbReference type="Pfam" id="PF01593">
    <property type="entry name" value="Amino_oxidase"/>
    <property type="match status" value="1"/>
</dbReference>
<dbReference type="PANTHER" id="PTHR10668:SF105">
    <property type="entry name" value="DEHYDROGENASE-RELATED"/>
    <property type="match status" value="1"/>
</dbReference>
<dbReference type="PANTHER" id="PTHR10668">
    <property type="entry name" value="PHYTOENE DEHYDROGENASE"/>
    <property type="match status" value="1"/>
</dbReference>
<gene>
    <name evidence="5" type="ORF">IW256_002841</name>
</gene>
<sequence>MEEYDAVVIGGGHNGLVAALYLLRAGWSVAVLERAGTVGGAVASGEVTLPGFVHDLYATNQNLFVASRAYADFGADLTRHGLRFRVCDRPFANAFPGGRSLRVYRGYERTLDGLAAHDAGDAEGFADLYRFYQRFAAHLFGFYGCGLPSAAAAREAARLLARQGVRGTGELVRTLLMSTRELGESRFATPEARAMAACWGMHLDFAPDIAGGAVFPILEMFSDMQTGMAVVEGGAQRLPEALAAAIAERGGTVRTGAEVDRVLCRNGRAAGVRTTDGTRVAARRAVIANVGPRALYERLLAPDLVPASVRRGAGGYRYGPGTLMLHLALDGPVPWAAGEELARFGYVHVAPYVDDLARTYTEAKAGLLPAEPLLVVGQTSAVDPGRAPASRHTLWVQVRAVPAEIRGDAAGVIRGTGWPEVAAPMAERVIAKLERYAPGVTGLVAAHAVHTPRDLEDANPNLVGGDNGAGSHHLTQNFLSRPFAGHRRHRTAVRGLYLTGAATWPGAGMNAASGRLAARQVLWDARRGVPRRARNPRRP</sequence>
<feature type="domain" description="Amine oxidase" evidence="4">
    <location>
        <begin position="15"/>
        <end position="353"/>
    </location>
</feature>
<name>A0A931GIL7_9ACTN</name>
<evidence type="ECO:0000313" key="5">
    <source>
        <dbReference type="EMBL" id="MBG6088728.1"/>
    </source>
</evidence>
<comment type="subunit">
    <text evidence="2">Interacts with COX5B; this interaction may contribute to localize PYROXD2 to the inner face of the inner mitochondrial membrane.</text>
</comment>
<evidence type="ECO:0000256" key="3">
    <source>
        <dbReference type="ARBA" id="ARBA00040298"/>
    </source>
</evidence>
<evidence type="ECO:0000256" key="1">
    <source>
        <dbReference type="ARBA" id="ARBA00037217"/>
    </source>
</evidence>
<reference evidence="5" key="1">
    <citation type="submission" date="2020-11" db="EMBL/GenBank/DDBJ databases">
        <title>Sequencing the genomes of 1000 actinobacteria strains.</title>
        <authorList>
            <person name="Klenk H.-P."/>
        </authorList>
    </citation>
    <scope>NUCLEOTIDE SEQUENCE</scope>
    <source>
        <strain evidence="5">DSM 43175</strain>
    </source>
</reference>
<keyword evidence="6" id="KW-1185">Reference proteome</keyword>
<dbReference type="AlphaFoldDB" id="A0A931GIL7"/>
<evidence type="ECO:0000313" key="6">
    <source>
        <dbReference type="Proteomes" id="UP000614047"/>
    </source>
</evidence>
<dbReference type="InterPro" id="IPR002937">
    <property type="entry name" value="Amino_oxidase"/>
</dbReference>
<comment type="function">
    <text evidence="1">Probable oxidoreductase that may play a role as regulator of mitochondrial function.</text>
</comment>